<keyword evidence="2" id="KW-0378">Hydrolase</keyword>
<proteinExistence type="predicted"/>
<dbReference type="GO" id="GO:0005634">
    <property type="term" value="C:nucleus"/>
    <property type="evidence" value="ECO:0007669"/>
    <property type="project" value="TreeGrafter"/>
</dbReference>
<evidence type="ECO:0000259" key="4">
    <source>
        <dbReference type="Pfam" id="PF03159"/>
    </source>
</evidence>
<evidence type="ECO:0000256" key="2">
    <source>
        <dbReference type="ARBA" id="ARBA00022801"/>
    </source>
</evidence>
<dbReference type="AlphaFoldDB" id="A0A6C0HV53"/>
<organism evidence="6">
    <name type="scientific">viral metagenome</name>
    <dbReference type="NCBI Taxonomy" id="1070528"/>
    <lineage>
        <taxon>unclassified sequences</taxon>
        <taxon>metagenomes</taxon>
        <taxon>organismal metagenomes</taxon>
    </lineage>
</organism>
<keyword evidence="1" id="KW-0540">Nuclease</keyword>
<evidence type="ECO:0000256" key="1">
    <source>
        <dbReference type="ARBA" id="ARBA00022722"/>
    </source>
</evidence>
<dbReference type="EMBL" id="MN740015">
    <property type="protein sequence ID" value="QHT84167.1"/>
    <property type="molecule type" value="Genomic_DNA"/>
</dbReference>
<dbReference type="GO" id="GO:0000956">
    <property type="term" value="P:nuclear-transcribed mRNA catabolic process"/>
    <property type="evidence" value="ECO:0007669"/>
    <property type="project" value="TreeGrafter"/>
</dbReference>
<dbReference type="Gene3D" id="3.40.50.12390">
    <property type="match status" value="1"/>
</dbReference>
<dbReference type="InterPro" id="IPR041412">
    <property type="entry name" value="Xrn1_helical"/>
</dbReference>
<reference evidence="6" key="1">
    <citation type="journal article" date="2020" name="Nature">
        <title>Giant virus diversity and host interactions through global metagenomics.</title>
        <authorList>
            <person name="Schulz F."/>
            <person name="Roux S."/>
            <person name="Paez-Espino D."/>
            <person name="Jungbluth S."/>
            <person name="Walsh D.A."/>
            <person name="Denef V.J."/>
            <person name="McMahon K.D."/>
            <person name="Konstantinidis K.T."/>
            <person name="Eloe-Fadrosh E.A."/>
            <person name="Kyrpides N.C."/>
            <person name="Woyke T."/>
        </authorList>
    </citation>
    <scope>NUCLEOTIDE SEQUENCE</scope>
    <source>
        <strain evidence="6">GVMAG-M-3300023184-16</strain>
    </source>
</reference>
<dbReference type="PANTHER" id="PTHR12341">
    <property type="entry name" value="5'-&gt;3' EXORIBONUCLEASE"/>
    <property type="match status" value="1"/>
</dbReference>
<evidence type="ECO:0000256" key="3">
    <source>
        <dbReference type="ARBA" id="ARBA00022839"/>
    </source>
</evidence>
<keyword evidence="3" id="KW-0269">Exonuclease</keyword>
<dbReference type="Pfam" id="PF17846">
    <property type="entry name" value="XRN_M"/>
    <property type="match status" value="2"/>
</dbReference>
<name>A0A6C0HV53_9ZZZZ</name>
<dbReference type="Pfam" id="PF03159">
    <property type="entry name" value="XRN_N"/>
    <property type="match status" value="1"/>
</dbReference>
<evidence type="ECO:0000259" key="5">
    <source>
        <dbReference type="Pfam" id="PF17846"/>
    </source>
</evidence>
<sequence length="509" mass="59548">MGIPAYFSYIIKSHVHVLLSAITIQQQYGILNHLFMDCNSIVYDVYHELLKTNSDPSFEMIVDGVLHNIQQIIQSISPNKSVYIAFDGVAPMAKMKQQKMRRLRSSIAQKSNIPLLFNTNMITPGTEFMKYLSQRIPEILERVPTATVKIVISTSNEAGEGEHKMMEHIRSYPPSQDTAAIYGLDSDLIMLALYHQPFFRKLFVFREAPEFFKARIPIHFQHPNEPYFIDIGAFTQSIDQELVHPSKEISVMSKYTSYVFLCFLLGNDFLPHFPTLNLRTNGIRILMDIYYHLPVKYTQLVVYDPITSVCKVQWNLFSYFLQQLAKIEHELLLQEYDLREKQYKRYFPENTPEEKETSLLHAPIQLRGEELYISPRDVGWQTRYYKALFHMKNPTRQDIQRICYNYLQGMEWVFLYYTSGCPDWKWQYEYDYPPLFTDLYAYLSTDFCSNFTIGSPCTVEEQMKYILPSPPTLQVTSLVGTSSLSILETSPKPVESWAFCKYIWEAHIV</sequence>
<dbReference type="InterPro" id="IPR004859">
    <property type="entry name" value="Xrn1_N"/>
</dbReference>
<dbReference type="GO" id="GO:0003723">
    <property type="term" value="F:RNA binding"/>
    <property type="evidence" value="ECO:0007669"/>
    <property type="project" value="TreeGrafter"/>
</dbReference>
<evidence type="ECO:0008006" key="7">
    <source>
        <dbReference type="Google" id="ProtNLM"/>
    </source>
</evidence>
<evidence type="ECO:0000313" key="6">
    <source>
        <dbReference type="EMBL" id="QHT84167.1"/>
    </source>
</evidence>
<accession>A0A6C0HV53</accession>
<protein>
    <recommendedName>
        <fullName evidence="7">Xrn1 N-terminal domain-containing protein</fullName>
    </recommendedName>
</protein>
<feature type="domain" description="Xrn1 helical" evidence="5">
    <location>
        <begin position="258"/>
        <end position="360"/>
    </location>
</feature>
<dbReference type="InterPro" id="IPR027073">
    <property type="entry name" value="5_3_exoribonuclease"/>
</dbReference>
<dbReference type="GO" id="GO:0004534">
    <property type="term" value="F:5'-3' RNA exonuclease activity"/>
    <property type="evidence" value="ECO:0007669"/>
    <property type="project" value="TreeGrafter"/>
</dbReference>
<feature type="domain" description="Xrn1 N-terminal" evidence="4">
    <location>
        <begin position="1"/>
        <end position="196"/>
    </location>
</feature>
<feature type="domain" description="Xrn1 helical" evidence="5">
    <location>
        <begin position="378"/>
        <end position="469"/>
    </location>
</feature>